<feature type="compositionally biased region" description="Acidic residues" evidence="1">
    <location>
        <begin position="74"/>
        <end position="86"/>
    </location>
</feature>
<name>A0AAN7Z9P7_9PEZI</name>
<dbReference type="Proteomes" id="UP001305414">
    <property type="component" value="Unassembled WGS sequence"/>
</dbReference>
<dbReference type="EMBL" id="JAWHQM010000047">
    <property type="protein sequence ID" value="KAK5635047.1"/>
    <property type="molecule type" value="Genomic_DNA"/>
</dbReference>
<feature type="compositionally biased region" description="Basic and acidic residues" evidence="1">
    <location>
        <begin position="64"/>
        <end position="73"/>
    </location>
</feature>
<accession>A0AAN7Z9P7</accession>
<gene>
    <name evidence="2" type="ORF">RRF57_010759</name>
</gene>
<keyword evidence="3" id="KW-1185">Reference proteome</keyword>
<evidence type="ECO:0000313" key="2">
    <source>
        <dbReference type="EMBL" id="KAK5635047.1"/>
    </source>
</evidence>
<reference evidence="2 3" key="1">
    <citation type="submission" date="2023-10" db="EMBL/GenBank/DDBJ databases">
        <title>Draft genome sequence of Xylaria bambusicola isolate GMP-LS, the root and basal stem rot pathogen of sugarcane in Indonesia.</title>
        <authorList>
            <person name="Selvaraj P."/>
            <person name="Muralishankar V."/>
            <person name="Muruganantham S."/>
            <person name="Sp S."/>
            <person name="Haryani S."/>
            <person name="Lau K.J.X."/>
            <person name="Naqvi N.I."/>
        </authorList>
    </citation>
    <scope>NUCLEOTIDE SEQUENCE [LARGE SCALE GENOMIC DNA]</scope>
    <source>
        <strain evidence="2">GMP-LS</strain>
    </source>
</reference>
<dbReference type="AlphaFoldDB" id="A0AAN7Z9P7"/>
<comment type="caution">
    <text evidence="2">The sequence shown here is derived from an EMBL/GenBank/DDBJ whole genome shotgun (WGS) entry which is preliminary data.</text>
</comment>
<organism evidence="2 3">
    <name type="scientific">Xylaria bambusicola</name>
    <dbReference type="NCBI Taxonomy" id="326684"/>
    <lineage>
        <taxon>Eukaryota</taxon>
        <taxon>Fungi</taxon>
        <taxon>Dikarya</taxon>
        <taxon>Ascomycota</taxon>
        <taxon>Pezizomycotina</taxon>
        <taxon>Sordariomycetes</taxon>
        <taxon>Xylariomycetidae</taxon>
        <taxon>Xylariales</taxon>
        <taxon>Xylariaceae</taxon>
        <taxon>Xylaria</taxon>
    </lineage>
</organism>
<feature type="region of interest" description="Disordered" evidence="1">
    <location>
        <begin position="23"/>
        <end position="86"/>
    </location>
</feature>
<feature type="compositionally biased region" description="Basic and acidic residues" evidence="1">
    <location>
        <begin position="35"/>
        <end position="50"/>
    </location>
</feature>
<evidence type="ECO:0000256" key="1">
    <source>
        <dbReference type="SAM" id="MobiDB-lite"/>
    </source>
</evidence>
<proteinExistence type="predicted"/>
<sequence length="86" mass="9907">MLPRRRRPSPFLAPRYNVHDTAAGHAVIRRRHRTRGPDSRRGNVLRRLELEELPPTPSALMHGDFSDDNRGEQQEDDDGDDDGEDH</sequence>
<evidence type="ECO:0000313" key="3">
    <source>
        <dbReference type="Proteomes" id="UP001305414"/>
    </source>
</evidence>
<protein>
    <submittedName>
        <fullName evidence="2">Uncharacterized protein</fullName>
    </submittedName>
</protein>